<dbReference type="RefSeq" id="WP_081960324.1">
    <property type="nucleotide sequence ID" value="NZ_FZNF01000063.1"/>
</dbReference>
<protein>
    <recommendedName>
        <fullName evidence="3">Carboxy-S-adenosyl-L-methionine synthase</fullName>
        <shortName evidence="3">Cx-SAM synthase</shortName>
        <ecNumber evidence="3">2.1.3.-</ecNumber>
    </recommendedName>
</protein>
<evidence type="ECO:0000256" key="2">
    <source>
        <dbReference type="ARBA" id="ARBA00022691"/>
    </source>
</evidence>
<evidence type="ECO:0000313" key="5">
    <source>
        <dbReference type="EMBL" id="TLD97987.1"/>
    </source>
</evidence>
<comment type="similarity">
    <text evidence="3">Belongs to the class I-like SAM-binding methyltransferase superfamily. Cx-SAM synthase family.</text>
</comment>
<dbReference type="InterPro" id="IPR029063">
    <property type="entry name" value="SAM-dependent_MTases_sf"/>
</dbReference>
<dbReference type="EC" id="2.1.3.-" evidence="3"/>
<organism evidence="5 6">
    <name type="scientific">Helicobacter trogontum</name>
    <dbReference type="NCBI Taxonomy" id="50960"/>
    <lineage>
        <taxon>Bacteria</taxon>
        <taxon>Pseudomonadati</taxon>
        <taxon>Campylobacterota</taxon>
        <taxon>Epsilonproteobacteria</taxon>
        <taxon>Campylobacterales</taxon>
        <taxon>Helicobacteraceae</taxon>
        <taxon>Helicobacter</taxon>
    </lineage>
</organism>
<accession>A0A4U8TGV2</accession>
<dbReference type="EMBL" id="JRPK02000019">
    <property type="protein sequence ID" value="TLD97987.1"/>
    <property type="molecule type" value="Genomic_DNA"/>
</dbReference>
<name>A0A4U8TGV2_9HELI</name>
<evidence type="ECO:0000313" key="6">
    <source>
        <dbReference type="Proteomes" id="UP000029861"/>
    </source>
</evidence>
<feature type="binding site" evidence="3">
    <location>
        <begin position="123"/>
        <end position="125"/>
    </location>
    <ligand>
        <name>S-adenosyl-L-methionine</name>
        <dbReference type="ChEBI" id="CHEBI:59789"/>
    </ligand>
</feature>
<dbReference type="Gene3D" id="3.40.50.150">
    <property type="entry name" value="Vaccinia Virus protein VP39"/>
    <property type="match status" value="1"/>
</dbReference>
<dbReference type="Pfam" id="PF13649">
    <property type="entry name" value="Methyltransf_25"/>
    <property type="match status" value="1"/>
</dbReference>
<dbReference type="SUPFAM" id="SSF53335">
    <property type="entry name" value="S-adenosyl-L-methionine-dependent methyltransferases"/>
    <property type="match status" value="1"/>
</dbReference>
<keyword evidence="2 3" id="KW-0949">S-adenosyl-L-methionine</keyword>
<dbReference type="GO" id="GO:0016743">
    <property type="term" value="F:carboxyl- or carbamoyltransferase activity"/>
    <property type="evidence" value="ECO:0007669"/>
    <property type="project" value="UniProtKB-UniRule"/>
</dbReference>
<evidence type="ECO:0000259" key="4">
    <source>
        <dbReference type="Pfam" id="PF13649"/>
    </source>
</evidence>
<evidence type="ECO:0000256" key="3">
    <source>
        <dbReference type="HAMAP-Rule" id="MF_01589"/>
    </source>
</evidence>
<keyword evidence="1 3" id="KW-0808">Transferase</keyword>
<comment type="function">
    <text evidence="3">Catalyzes the conversion of S-adenosyl-L-methionine (SAM) to carboxy-S-adenosyl-L-methionine (Cx-SAM).</text>
</comment>
<sequence length="301" mass="35118">MKSKYTNSKKIDEKDSRQNILSNATTNHIKCDRAQNLDSTHNTDGTLKEAACVKKDEIFLQDSMQIMPKFEFNEIVASVFDDMLERSIPFYDEVMNLSIFFIQQYLQTYTQQAKEEPVIYDLGSSTGNLLLKLAASLEKQKISAHLYGIDSALAMIERAQLKSAAMGFNIDFLQADFLTFDFKPTHVFLAFYTMQFVRPLQRKDMIQKIYDSLYDDGIFLFAEKVISDDSRLEGQMIECYYDYKAKQGYTHKEIYKKREALENVLVPYSVKENYTMLQSCGFRHIEILFKWVNFTLFLARK</sequence>
<comment type="catalytic activity">
    <reaction evidence="3">
        <text>prephenate + S-adenosyl-L-methionine = carboxy-S-adenosyl-L-methionine + 3-phenylpyruvate + H2O</text>
        <dbReference type="Rhea" id="RHEA:51692"/>
        <dbReference type="ChEBI" id="CHEBI:15377"/>
        <dbReference type="ChEBI" id="CHEBI:18005"/>
        <dbReference type="ChEBI" id="CHEBI:29934"/>
        <dbReference type="ChEBI" id="CHEBI:59789"/>
        <dbReference type="ChEBI" id="CHEBI:134278"/>
    </reaction>
</comment>
<dbReference type="Proteomes" id="UP000029861">
    <property type="component" value="Unassembled WGS sequence"/>
</dbReference>
<dbReference type="STRING" id="50960.LS81_02500"/>
<dbReference type="InterPro" id="IPR005271">
    <property type="entry name" value="CmoA"/>
</dbReference>
<dbReference type="CDD" id="cd02440">
    <property type="entry name" value="AdoMet_MTases"/>
    <property type="match status" value="1"/>
</dbReference>
<dbReference type="GO" id="GO:0002098">
    <property type="term" value="P:tRNA wobble uridine modification"/>
    <property type="evidence" value="ECO:0007669"/>
    <property type="project" value="InterPro"/>
</dbReference>
<dbReference type="PANTHER" id="PTHR43861:SF2">
    <property type="entry name" value="CARBOXY-S-ADENOSYL-L-METHIONINE SYNTHASE"/>
    <property type="match status" value="1"/>
</dbReference>
<reference evidence="5 6" key="1">
    <citation type="journal article" date="2014" name="Genome Announc.">
        <title>Draft genome sequences of eight enterohepatic helicobacter species isolated from both laboratory and wild rodents.</title>
        <authorList>
            <person name="Sheh A."/>
            <person name="Shen Z."/>
            <person name="Fox J.G."/>
        </authorList>
    </citation>
    <scope>NUCLEOTIDE SEQUENCE [LARGE SCALE GENOMIC DNA]</scope>
    <source>
        <strain evidence="5 6">ATCC 49310</strain>
    </source>
</reference>
<dbReference type="NCBIfam" id="TIGR00740">
    <property type="entry name" value="carboxy-S-adenosyl-L-methionine synthase CmoA"/>
    <property type="match status" value="1"/>
</dbReference>
<feature type="domain" description="Methyltransferase" evidence="4">
    <location>
        <begin position="119"/>
        <end position="217"/>
    </location>
</feature>
<evidence type="ECO:0000256" key="1">
    <source>
        <dbReference type="ARBA" id="ARBA00022679"/>
    </source>
</evidence>
<feature type="binding site" evidence="3">
    <location>
        <position position="258"/>
    </location>
    <ligand>
        <name>S-adenosyl-L-methionine</name>
        <dbReference type="ChEBI" id="CHEBI:59789"/>
    </ligand>
</feature>
<dbReference type="PANTHER" id="PTHR43861">
    <property type="entry name" value="TRANS-ACONITATE 2-METHYLTRANSFERASE-RELATED"/>
    <property type="match status" value="1"/>
</dbReference>
<dbReference type="AlphaFoldDB" id="A0A4U8TGV2"/>
<gene>
    <name evidence="3 5" type="primary">cmoA</name>
    <name evidence="5" type="ORF">LS80_006300</name>
</gene>
<proteinExistence type="inferred from homology"/>
<dbReference type="HAMAP" id="MF_01589">
    <property type="entry name" value="Cx_SAM_synthase"/>
    <property type="match status" value="1"/>
</dbReference>
<comment type="caution">
    <text evidence="5">The sequence shown here is derived from an EMBL/GenBank/DDBJ whole genome shotgun (WGS) entry which is preliminary data.</text>
</comment>
<dbReference type="GO" id="GO:1904047">
    <property type="term" value="F:S-adenosyl-L-methionine binding"/>
    <property type="evidence" value="ECO:0007669"/>
    <property type="project" value="UniProtKB-UniRule"/>
</dbReference>
<dbReference type="InterPro" id="IPR041698">
    <property type="entry name" value="Methyltransf_25"/>
</dbReference>
<comment type="caution">
    <text evidence="3">Lacks conserved residue(s) required for the propagation of feature annotation.</text>
</comment>
<feature type="binding site" evidence="3">
    <location>
        <position position="91"/>
    </location>
    <ligand>
        <name>S-adenosyl-L-methionine</name>
        <dbReference type="ChEBI" id="CHEBI:59789"/>
    </ligand>
</feature>